<keyword evidence="4" id="KW-1185">Reference proteome</keyword>
<feature type="region of interest" description="Disordered" evidence="1">
    <location>
        <begin position="583"/>
        <end position="605"/>
    </location>
</feature>
<feature type="region of interest" description="Disordered" evidence="1">
    <location>
        <begin position="362"/>
        <end position="420"/>
    </location>
</feature>
<feature type="compositionally biased region" description="Basic and acidic residues" evidence="1">
    <location>
        <begin position="140"/>
        <end position="152"/>
    </location>
</feature>
<dbReference type="GO" id="GO:0005524">
    <property type="term" value="F:ATP binding"/>
    <property type="evidence" value="ECO:0007669"/>
    <property type="project" value="InterPro"/>
</dbReference>
<dbReference type="Proteomes" id="UP000472263">
    <property type="component" value="Chromosome 1"/>
</dbReference>
<feature type="domain" description="AAA+ ATPase" evidence="2">
    <location>
        <begin position="307"/>
        <end position="529"/>
    </location>
</feature>
<dbReference type="InterPro" id="IPR003959">
    <property type="entry name" value="ATPase_AAA_core"/>
</dbReference>
<dbReference type="GO" id="GO:0003677">
    <property type="term" value="F:DNA binding"/>
    <property type="evidence" value="ECO:0007669"/>
    <property type="project" value="TreeGrafter"/>
</dbReference>
<evidence type="ECO:0000256" key="1">
    <source>
        <dbReference type="SAM" id="MobiDB-lite"/>
    </source>
</evidence>
<feature type="compositionally biased region" description="Basic residues" evidence="1">
    <location>
        <begin position="8"/>
        <end position="21"/>
    </location>
</feature>
<dbReference type="InterPro" id="IPR027417">
    <property type="entry name" value="P-loop_NTPase"/>
</dbReference>
<dbReference type="PANTHER" id="PTHR23389:SF21">
    <property type="entry name" value="ATPASE FAMILY AAA DOMAIN-CONTAINING PROTEIN 5"/>
    <property type="match status" value="1"/>
</dbReference>
<name>A0A668AZS6_9TELE</name>
<reference evidence="3" key="1">
    <citation type="submission" date="2019-06" db="EMBL/GenBank/DDBJ databases">
        <authorList>
            <consortium name="Wellcome Sanger Institute Data Sharing"/>
        </authorList>
    </citation>
    <scope>NUCLEOTIDE SEQUENCE [LARGE SCALE GENOMIC DNA]</scope>
</reference>
<proteinExistence type="predicted"/>
<feature type="compositionally biased region" description="Polar residues" evidence="1">
    <location>
        <begin position="395"/>
        <end position="412"/>
    </location>
</feature>
<dbReference type="Gene3D" id="3.40.50.300">
    <property type="entry name" value="P-loop containing nucleotide triphosphate hydrolases"/>
    <property type="match status" value="1"/>
</dbReference>
<feature type="compositionally biased region" description="Basic and acidic residues" evidence="1">
    <location>
        <begin position="273"/>
        <end position="284"/>
    </location>
</feature>
<feature type="region of interest" description="Disordered" evidence="1">
    <location>
        <begin position="116"/>
        <end position="152"/>
    </location>
</feature>
<evidence type="ECO:0000313" key="3">
    <source>
        <dbReference type="Ensembl" id="ENSMMDP00005055401.1"/>
    </source>
</evidence>
<feature type="compositionally biased region" description="Polar residues" evidence="1">
    <location>
        <begin position="377"/>
        <end position="386"/>
    </location>
</feature>
<organism evidence="3 4">
    <name type="scientific">Myripristis murdjan</name>
    <name type="common">pinecone soldierfish</name>
    <dbReference type="NCBI Taxonomy" id="586833"/>
    <lineage>
        <taxon>Eukaryota</taxon>
        <taxon>Metazoa</taxon>
        <taxon>Chordata</taxon>
        <taxon>Craniata</taxon>
        <taxon>Vertebrata</taxon>
        <taxon>Euteleostomi</taxon>
        <taxon>Actinopterygii</taxon>
        <taxon>Neopterygii</taxon>
        <taxon>Teleostei</taxon>
        <taxon>Neoteleostei</taxon>
        <taxon>Acanthomorphata</taxon>
        <taxon>Holocentriformes</taxon>
        <taxon>Holocentridae</taxon>
        <taxon>Myripristis</taxon>
    </lineage>
</organism>
<dbReference type="GO" id="GO:0016887">
    <property type="term" value="F:ATP hydrolysis activity"/>
    <property type="evidence" value="ECO:0007669"/>
    <property type="project" value="InterPro"/>
</dbReference>
<evidence type="ECO:0000259" key="2">
    <source>
        <dbReference type="SMART" id="SM00382"/>
    </source>
</evidence>
<dbReference type="GeneTree" id="ENSGT00940000153469"/>
<dbReference type="GO" id="GO:0005634">
    <property type="term" value="C:nucleus"/>
    <property type="evidence" value="ECO:0007669"/>
    <property type="project" value="TreeGrafter"/>
</dbReference>
<dbReference type="AlphaFoldDB" id="A0A668AZS6"/>
<dbReference type="GO" id="GO:0061860">
    <property type="term" value="F:DNA clamp unloader activity"/>
    <property type="evidence" value="ECO:0007669"/>
    <property type="project" value="TreeGrafter"/>
</dbReference>
<protein>
    <submittedName>
        <fullName evidence="3">ATPase family AAA domain containing 5b</fullName>
    </submittedName>
</protein>
<dbReference type="InParanoid" id="A0A668AZS6"/>
<sequence length="860" mass="95918">MESFVMRNKLKRTKTCKPRLGPRKDHVQPDVVVISESSCSDDEASPERHSALLLEEDTAGPSDAAGITTGKVQPLLEERRCTPEIKLAPIFLRANKHAKGKGEPDQSIRKPTLLQKPAAAQPGGSQQDLSPPAHPVSQLTEKDGSSSCRESLEEIRASNPAFPVRRVFLSLQKRGTSHTEPESQSLISSHCLQRGEGSHTDCFLIPVKVFFFFFFFMSCRLTFCLFPASSIEDVLWTEKYSPQHSNEVIGNTASVNKLRSWLKKWKLRADCDERRKEEERKQEENNSWDCGDFQGETGSEEEGEEPLCNAMLITGPPGVGKTASVYACAQELGFKVFEVNCSSQRSGRHVLSQLKEATQSHLVETSGKDPLKPAYLNNYNSTSSAKSDPLPARTASKNVTCTSKKGSGQISGRSGRKRKSNPATITLANFFKMKAKADNLLLGGLSSEKPDREKIHNAAPDSGETVSQSKKTATSLILFEEVDVIFDDDVGFLAAIKTFMTTTKRPVILTTNDPLFGERFDGNLKEIIFKTPSAVNACSYLQLVCLAENERLELDDITSLLRLSRGDVRCCLLQLQLWVHSGGGQTSQRKSLPKEPTDIHGSNSIKNLSRLSRRKNMDSRSSSLTLKPDRTSLSMKRTQLRASSLHKTEQTAPKLATRCLDALTRFFDLMSYLDATMPAAKVLVLDSWRPEEFVWTGAEITNSLLDEIREEQGRRYDQERLLEIWAVAESLGFHSCWWRVSEVWTEAQRCRQELGEQSWARLVDRLTIPVSSHRQSLTFDFQPLCAPSVAQRRFELSRTLVSGPSLSLLGNRQAVSVDYMPVLRLICRSDRARQHGAEPTSSSRLGLSKSTVQLLAEDFP</sequence>
<dbReference type="Ensembl" id="ENSMMDT00005056457.1">
    <property type="protein sequence ID" value="ENSMMDP00005055401.1"/>
    <property type="gene ID" value="ENSMMDG00005024786.1"/>
</dbReference>
<feature type="region of interest" description="Disordered" evidence="1">
    <location>
        <begin position="273"/>
        <end position="301"/>
    </location>
</feature>
<dbReference type="SMART" id="SM00382">
    <property type="entry name" value="AAA"/>
    <property type="match status" value="1"/>
</dbReference>
<dbReference type="Pfam" id="PF00004">
    <property type="entry name" value="AAA"/>
    <property type="match status" value="1"/>
</dbReference>
<dbReference type="SUPFAM" id="SSF52540">
    <property type="entry name" value="P-loop containing nucleoside triphosphate hydrolases"/>
    <property type="match status" value="1"/>
</dbReference>
<accession>A0A668AZS6</accession>
<reference evidence="3" key="3">
    <citation type="submission" date="2025-09" db="UniProtKB">
        <authorList>
            <consortium name="Ensembl"/>
        </authorList>
    </citation>
    <scope>IDENTIFICATION</scope>
</reference>
<dbReference type="InterPro" id="IPR003593">
    <property type="entry name" value="AAA+_ATPase"/>
</dbReference>
<dbReference type="PANTHER" id="PTHR23389">
    <property type="entry name" value="CHROMOSOME TRANSMISSION FIDELITY FACTOR 18"/>
    <property type="match status" value="1"/>
</dbReference>
<reference evidence="3" key="2">
    <citation type="submission" date="2025-08" db="UniProtKB">
        <authorList>
            <consortium name="Ensembl"/>
        </authorList>
    </citation>
    <scope>IDENTIFICATION</scope>
</reference>
<gene>
    <name evidence="3" type="primary">atad5b</name>
</gene>
<dbReference type="CDD" id="cd00009">
    <property type="entry name" value="AAA"/>
    <property type="match status" value="1"/>
</dbReference>
<evidence type="ECO:0000313" key="4">
    <source>
        <dbReference type="Proteomes" id="UP000472263"/>
    </source>
</evidence>
<feature type="region of interest" description="Disordered" evidence="1">
    <location>
        <begin position="1"/>
        <end position="50"/>
    </location>
</feature>